<keyword evidence="5" id="KW-0378">Hydrolase</keyword>
<sequence>MYKKALVFCLALSLNIGAQNKPQTIKKKYDDSWESIRAGYKVPEWFKDAKFGIFLHWGPYAVPAYSSEKFPKGIYDQKWNKGGMNPYSYHREHYGDPSKFGYKDFIPMFKAEKFDAEEWIALFKKSGARYVVPVGEHHDGYAMYNSKVTRWNVVETGPKKDVMKMLADACRTQGLKFGMSSHFAYNRLYYYKNDPTWDTNDPRYFDLYGEPVEPGAAPTKQYLNLWWNRTTDMIDNYKPDLLWFDYGLDDAGFAPVHKKILSYYYNKGEEWNKEVVFQDKNMKYPSFPEDLIVLDLERGRMDNINKYPWQTDTSIGKISWGYIDNEEYKTADYLLDELIDIVSKNGCLLLNIGPKADGTIPDPAKKILATMGEWLSVNDEVIFNTRPWKIYGEGPTKVDKGNHTEKNNKDAGFEDIRFTTNGDVLYATALGWSKDGVFNIKSLATNNEYEKRKVESVTFVSGKNKLDWNQSASGLKITVKGNKPCEEAFAFKIKFKK</sequence>
<organism evidence="10 11">
    <name type="scientific">Flavobacterium faecale</name>
    <dbReference type="NCBI Taxonomy" id="1355330"/>
    <lineage>
        <taxon>Bacteria</taxon>
        <taxon>Pseudomonadati</taxon>
        <taxon>Bacteroidota</taxon>
        <taxon>Flavobacteriia</taxon>
        <taxon>Flavobacteriales</taxon>
        <taxon>Flavobacteriaceae</taxon>
        <taxon>Flavobacterium</taxon>
    </lineage>
</organism>
<dbReference type="EMBL" id="CP020918">
    <property type="protein sequence ID" value="AWG22702.1"/>
    <property type="molecule type" value="Genomic_DNA"/>
</dbReference>
<dbReference type="GO" id="GO:0006004">
    <property type="term" value="P:fucose metabolic process"/>
    <property type="evidence" value="ECO:0007669"/>
    <property type="project" value="InterPro"/>
</dbReference>
<evidence type="ECO:0000256" key="4">
    <source>
        <dbReference type="ARBA" id="ARBA00022729"/>
    </source>
</evidence>
<feature type="chain" id="PRO_5015529346" description="alpha-L-fucosidase" evidence="7">
    <location>
        <begin position="19"/>
        <end position="497"/>
    </location>
</feature>
<name>A0A2S1LFZ3_9FLAO</name>
<dbReference type="InterPro" id="IPR013780">
    <property type="entry name" value="Glyco_hydro_b"/>
</dbReference>
<dbReference type="InterPro" id="IPR017853">
    <property type="entry name" value="GH"/>
</dbReference>
<dbReference type="GO" id="GO:0016139">
    <property type="term" value="P:glycoside catabolic process"/>
    <property type="evidence" value="ECO:0007669"/>
    <property type="project" value="TreeGrafter"/>
</dbReference>
<reference evidence="10 11" key="1">
    <citation type="submission" date="2017-04" db="EMBL/GenBank/DDBJ databases">
        <title>Compelte genome sequence of WV33.</title>
        <authorList>
            <person name="Lee P.C."/>
        </authorList>
    </citation>
    <scope>NUCLEOTIDE SEQUENCE [LARGE SCALE GENOMIC DNA]</scope>
    <source>
        <strain evidence="10 11">WV33</strain>
    </source>
</reference>
<proteinExistence type="inferred from homology"/>
<feature type="domain" description="Alpha-L-fucosidase C-terminal" evidence="9">
    <location>
        <begin position="410"/>
        <end position="494"/>
    </location>
</feature>
<dbReference type="InterPro" id="IPR057739">
    <property type="entry name" value="Glyco_hydro_29_N"/>
</dbReference>
<evidence type="ECO:0000259" key="9">
    <source>
        <dbReference type="Pfam" id="PF16757"/>
    </source>
</evidence>
<dbReference type="SUPFAM" id="SSF51445">
    <property type="entry name" value="(Trans)glycosidases"/>
    <property type="match status" value="1"/>
</dbReference>
<evidence type="ECO:0000256" key="1">
    <source>
        <dbReference type="ARBA" id="ARBA00004071"/>
    </source>
</evidence>
<dbReference type="AlphaFoldDB" id="A0A2S1LFZ3"/>
<dbReference type="RefSeq" id="WP_108741619.1">
    <property type="nucleotide sequence ID" value="NZ_CP020918.1"/>
</dbReference>
<evidence type="ECO:0000313" key="10">
    <source>
        <dbReference type="EMBL" id="AWG22702.1"/>
    </source>
</evidence>
<dbReference type="Gene3D" id="2.60.40.1180">
    <property type="entry name" value="Golgi alpha-mannosidase II"/>
    <property type="match status" value="1"/>
</dbReference>
<dbReference type="Pfam" id="PF16757">
    <property type="entry name" value="Fucosidase_C"/>
    <property type="match status" value="1"/>
</dbReference>
<gene>
    <name evidence="10" type="ORF">FFWV33_14795</name>
</gene>
<dbReference type="InterPro" id="IPR031919">
    <property type="entry name" value="Fucosidase_C"/>
</dbReference>
<dbReference type="PANTHER" id="PTHR10030">
    <property type="entry name" value="ALPHA-L-FUCOSIDASE"/>
    <property type="match status" value="1"/>
</dbReference>
<evidence type="ECO:0000256" key="3">
    <source>
        <dbReference type="ARBA" id="ARBA00012662"/>
    </source>
</evidence>
<evidence type="ECO:0000259" key="8">
    <source>
        <dbReference type="Pfam" id="PF01120"/>
    </source>
</evidence>
<comment type="function">
    <text evidence="1">Alpha-L-fucosidase is responsible for hydrolyzing the alpha-1,6-linked fucose joined to the reducing-end N-acetylglucosamine of the carbohydrate moieties of glycoproteins.</text>
</comment>
<feature type="domain" description="Glycoside hydrolase family 29 N-terminal" evidence="8">
    <location>
        <begin position="20"/>
        <end position="380"/>
    </location>
</feature>
<evidence type="ECO:0000256" key="5">
    <source>
        <dbReference type="ARBA" id="ARBA00022801"/>
    </source>
</evidence>
<dbReference type="OrthoDB" id="1095333at2"/>
<dbReference type="InterPro" id="IPR000933">
    <property type="entry name" value="Glyco_hydro_29"/>
</dbReference>
<evidence type="ECO:0000256" key="2">
    <source>
        <dbReference type="ARBA" id="ARBA00007951"/>
    </source>
</evidence>
<keyword evidence="6" id="KW-0326">Glycosidase</keyword>
<keyword evidence="4 7" id="KW-0732">Signal</keyword>
<dbReference type="Proteomes" id="UP000244527">
    <property type="component" value="Chromosome"/>
</dbReference>
<dbReference type="PRINTS" id="PR00741">
    <property type="entry name" value="GLHYDRLASE29"/>
</dbReference>
<dbReference type="GO" id="GO:0005764">
    <property type="term" value="C:lysosome"/>
    <property type="evidence" value="ECO:0007669"/>
    <property type="project" value="TreeGrafter"/>
</dbReference>
<protein>
    <recommendedName>
        <fullName evidence="3">alpha-L-fucosidase</fullName>
        <ecNumber evidence="3">3.2.1.51</ecNumber>
    </recommendedName>
</protein>
<evidence type="ECO:0000256" key="6">
    <source>
        <dbReference type="ARBA" id="ARBA00023295"/>
    </source>
</evidence>
<keyword evidence="11" id="KW-1185">Reference proteome</keyword>
<evidence type="ECO:0000256" key="7">
    <source>
        <dbReference type="SAM" id="SignalP"/>
    </source>
</evidence>
<dbReference type="EC" id="3.2.1.51" evidence="3"/>
<dbReference type="Gene3D" id="3.20.20.80">
    <property type="entry name" value="Glycosidases"/>
    <property type="match status" value="1"/>
</dbReference>
<evidence type="ECO:0000313" key="11">
    <source>
        <dbReference type="Proteomes" id="UP000244527"/>
    </source>
</evidence>
<dbReference type="PIRSF" id="PIRSF001092">
    <property type="entry name" value="Alpha-L-fucosidase"/>
    <property type="match status" value="1"/>
</dbReference>
<dbReference type="KEGG" id="ffa:FFWV33_14795"/>
<dbReference type="GO" id="GO:0004560">
    <property type="term" value="F:alpha-L-fucosidase activity"/>
    <property type="evidence" value="ECO:0007669"/>
    <property type="project" value="InterPro"/>
</dbReference>
<dbReference type="PANTHER" id="PTHR10030:SF37">
    <property type="entry name" value="ALPHA-L-FUCOSIDASE-RELATED"/>
    <property type="match status" value="1"/>
</dbReference>
<feature type="signal peptide" evidence="7">
    <location>
        <begin position="1"/>
        <end position="18"/>
    </location>
</feature>
<dbReference type="InterPro" id="IPR016286">
    <property type="entry name" value="FUC_metazoa-typ"/>
</dbReference>
<dbReference type="SMART" id="SM00812">
    <property type="entry name" value="Alpha_L_fucos"/>
    <property type="match status" value="1"/>
</dbReference>
<dbReference type="Pfam" id="PF01120">
    <property type="entry name" value="Alpha_L_fucos"/>
    <property type="match status" value="1"/>
</dbReference>
<comment type="similarity">
    <text evidence="2">Belongs to the glycosyl hydrolase 29 family.</text>
</comment>
<accession>A0A2S1LFZ3</accession>